<dbReference type="Gene3D" id="1.25.40.10">
    <property type="entry name" value="Tetratricopeptide repeat domain"/>
    <property type="match status" value="3"/>
</dbReference>
<dbReference type="InterPro" id="IPR000719">
    <property type="entry name" value="Prot_kinase_dom"/>
</dbReference>
<dbReference type="PROSITE" id="PS00107">
    <property type="entry name" value="PROTEIN_KINASE_ATP"/>
    <property type="match status" value="1"/>
</dbReference>
<keyword evidence="1" id="KW-0808">Transferase</keyword>
<dbReference type="InterPro" id="IPR008271">
    <property type="entry name" value="Ser/Thr_kinase_AS"/>
</dbReference>
<dbReference type="SMART" id="SM00220">
    <property type="entry name" value="S_TKc"/>
    <property type="match status" value="1"/>
</dbReference>
<evidence type="ECO:0000313" key="8">
    <source>
        <dbReference type="EMBL" id="QCK15622.1"/>
    </source>
</evidence>
<evidence type="ECO:0000256" key="2">
    <source>
        <dbReference type="ARBA" id="ARBA00022741"/>
    </source>
</evidence>
<reference evidence="8 9" key="1">
    <citation type="submission" date="2018-04" db="EMBL/GenBank/DDBJ databases">
        <title>Complete genome uncultured novel isolate.</title>
        <authorList>
            <person name="Merlino G."/>
        </authorList>
    </citation>
    <scope>NUCLEOTIDE SEQUENCE [LARGE SCALE GENOMIC DNA]</scope>
    <source>
        <strain evidence="9">R1DC9</strain>
    </source>
</reference>
<dbReference type="InterPro" id="IPR011990">
    <property type="entry name" value="TPR-like_helical_dom_sf"/>
</dbReference>
<evidence type="ECO:0000256" key="5">
    <source>
        <dbReference type="PROSITE-ProRule" id="PRU10141"/>
    </source>
</evidence>
<dbReference type="SMART" id="SM00028">
    <property type="entry name" value="TPR"/>
    <property type="match status" value="6"/>
</dbReference>
<feature type="domain" description="Protein kinase" evidence="7">
    <location>
        <begin position="76"/>
        <end position="381"/>
    </location>
</feature>
<evidence type="ECO:0000256" key="3">
    <source>
        <dbReference type="ARBA" id="ARBA00022777"/>
    </source>
</evidence>
<dbReference type="GO" id="GO:0004674">
    <property type="term" value="F:protein serine/threonine kinase activity"/>
    <property type="evidence" value="ECO:0007669"/>
    <property type="project" value="TreeGrafter"/>
</dbReference>
<dbReference type="InterPro" id="IPR019734">
    <property type="entry name" value="TPR_rpt"/>
</dbReference>
<accession>A0A4D7JSG0</accession>
<dbReference type="SUPFAM" id="SSF48452">
    <property type="entry name" value="TPR-like"/>
    <property type="match status" value="3"/>
</dbReference>
<dbReference type="OrthoDB" id="9813021at2"/>
<keyword evidence="3" id="KW-0418">Kinase</keyword>
<dbReference type="PROSITE" id="PS00108">
    <property type="entry name" value="PROTEIN_KINASE_ST"/>
    <property type="match status" value="1"/>
</dbReference>
<dbReference type="SUPFAM" id="SSF56112">
    <property type="entry name" value="Protein kinase-like (PK-like)"/>
    <property type="match status" value="1"/>
</dbReference>
<feature type="binding site" evidence="5">
    <location>
        <position position="107"/>
    </location>
    <ligand>
        <name>ATP</name>
        <dbReference type="ChEBI" id="CHEBI:30616"/>
    </ligand>
</feature>
<keyword evidence="6" id="KW-0812">Transmembrane</keyword>
<sequence length="921" mass="105782">MYTINQIEDWYNRALEKQEEIRESFLKKELENDPKLLTAVLDLLQFEKVEKSALTRLVEQLNQPEIPQEIPKIERYEIIEKVGEGGMAVVYKAKRIDGVFDHNVAIKILKKGMDSEDILRRFTLERNLLGRLKHQHIAQIYDGGLTTDGRPYFVMEYVDGTDVLTYVQGKSKKEKLNFFLQICSAVEFAHQNLVIHRDIKPNNILVNQLGELKLTDFGIAKVIADENPEYTKPHNRLLTPDYASPEQIEGIPVDLRSDIYQLGKILQKLFVSSPPKEIKTIYNQATSPDRHRRYGSVSELRGDIERYLERKPIIARKPSLGYHLSLFVKRNKIPVTIAVIAFILISILSIIYISSLKEAQLEAERKERKAEEALVFLVDLFNQSDPTVNLGDSLNIGTLLQEGMAKAGQIQDPSTKAAILATLGKVNASLGKYKEGEILLNQSLIIYKDLEDKQATSQVYYEKGMIKKRTADNPEALILLKKALQLSDEVEEKIKIKIHLAEIFDLFDNDSARYYSEQALADMANAKINRKLEIQNRYNITEIGLGLLNNQQTDSVMDYKIALVREFKAKYPEETLQLAQFYSNLSVNYRWENEYDSALKYARLNLDLLNKVYGKNNINTTSGLLLMAEGHSWKGHSDSAKFYSSKSLEIKENLFGKNHPSQIEELSLIAKNQINNGEYKKGEIILRQVYELSYNTYGLYNKITGDHLFNLLQHYNRMGDFKKSVLLYPRLIKVDSSTYGMTSNTATTFLDYAWALGSLDSTQKALNNCYRAREIYKKDVGKDHFLYGMALFNIGEYGRESMPEKSLLYLDSAINILEKKMPDNHPRVGNYMHTYAEALRENEQDSLSNIYYVKSIKNYSTNYSKDEPDRVVAFQINYSRHLLNQNMTDSARTVLQEAFILIDDHDQSELQNEISTLMNSI</sequence>
<dbReference type="InterPro" id="IPR017441">
    <property type="entry name" value="Protein_kinase_ATP_BS"/>
</dbReference>
<evidence type="ECO:0000256" key="6">
    <source>
        <dbReference type="SAM" id="Phobius"/>
    </source>
</evidence>
<gene>
    <name evidence="8" type="ORF">DCC35_13140</name>
</gene>
<keyword evidence="4 5" id="KW-0067">ATP-binding</keyword>
<dbReference type="EMBL" id="CP028923">
    <property type="protein sequence ID" value="QCK15622.1"/>
    <property type="molecule type" value="Genomic_DNA"/>
</dbReference>
<evidence type="ECO:0000313" key="9">
    <source>
        <dbReference type="Proteomes" id="UP000298616"/>
    </source>
</evidence>
<keyword evidence="2 5" id="KW-0547">Nucleotide-binding</keyword>
<keyword evidence="6" id="KW-1133">Transmembrane helix</keyword>
<dbReference type="Gene3D" id="1.10.510.10">
    <property type="entry name" value="Transferase(Phosphotransferase) domain 1"/>
    <property type="match status" value="1"/>
</dbReference>
<dbReference type="KEGG" id="fpf:DCC35_13140"/>
<name>A0A4D7JSG0_9BACT</name>
<evidence type="ECO:0000256" key="4">
    <source>
        <dbReference type="ARBA" id="ARBA00022840"/>
    </source>
</evidence>
<dbReference type="Pfam" id="PF00069">
    <property type="entry name" value="Pkinase"/>
    <property type="match status" value="1"/>
</dbReference>
<dbReference type="Pfam" id="PF13374">
    <property type="entry name" value="TPR_10"/>
    <property type="match status" value="1"/>
</dbReference>
<feature type="transmembrane region" description="Helical" evidence="6">
    <location>
        <begin position="333"/>
        <end position="353"/>
    </location>
</feature>
<evidence type="ECO:0000259" key="7">
    <source>
        <dbReference type="PROSITE" id="PS50011"/>
    </source>
</evidence>
<dbReference type="CDD" id="cd14014">
    <property type="entry name" value="STKc_PknB_like"/>
    <property type="match status" value="1"/>
</dbReference>
<protein>
    <recommendedName>
        <fullName evidence="7">Protein kinase domain-containing protein</fullName>
    </recommendedName>
</protein>
<dbReference type="PROSITE" id="PS50011">
    <property type="entry name" value="PROTEIN_KINASE_DOM"/>
    <property type="match status" value="1"/>
</dbReference>
<dbReference type="PANTHER" id="PTHR43289">
    <property type="entry name" value="MITOGEN-ACTIVATED PROTEIN KINASE KINASE KINASE 20-RELATED"/>
    <property type="match status" value="1"/>
</dbReference>
<dbReference type="PANTHER" id="PTHR43289:SF34">
    <property type="entry name" value="SERINE_THREONINE-PROTEIN KINASE YBDM-RELATED"/>
    <property type="match status" value="1"/>
</dbReference>
<evidence type="ECO:0000256" key="1">
    <source>
        <dbReference type="ARBA" id="ARBA00022679"/>
    </source>
</evidence>
<dbReference type="AlphaFoldDB" id="A0A4D7JSG0"/>
<dbReference type="RefSeq" id="WP_137091217.1">
    <property type="nucleotide sequence ID" value="NZ_CP028923.1"/>
</dbReference>
<keyword evidence="6" id="KW-0472">Membrane</keyword>
<dbReference type="InterPro" id="IPR011009">
    <property type="entry name" value="Kinase-like_dom_sf"/>
</dbReference>
<dbReference type="Proteomes" id="UP000298616">
    <property type="component" value="Chromosome"/>
</dbReference>
<organism evidence="8 9">
    <name type="scientific">Mangrovivirga cuniculi</name>
    <dbReference type="NCBI Taxonomy" id="2715131"/>
    <lineage>
        <taxon>Bacteria</taxon>
        <taxon>Pseudomonadati</taxon>
        <taxon>Bacteroidota</taxon>
        <taxon>Cytophagia</taxon>
        <taxon>Cytophagales</taxon>
        <taxon>Mangrovivirgaceae</taxon>
        <taxon>Mangrovivirga</taxon>
    </lineage>
</organism>
<dbReference type="GO" id="GO:0005524">
    <property type="term" value="F:ATP binding"/>
    <property type="evidence" value="ECO:0007669"/>
    <property type="project" value="UniProtKB-UniRule"/>
</dbReference>
<proteinExistence type="predicted"/>
<keyword evidence="9" id="KW-1185">Reference proteome</keyword>
<dbReference type="Gene3D" id="3.30.200.20">
    <property type="entry name" value="Phosphorylase Kinase, domain 1"/>
    <property type="match status" value="1"/>
</dbReference>